<gene>
    <name evidence="5" type="ORF">SAMN05443636_3121</name>
</gene>
<dbReference type="InterPro" id="IPR050390">
    <property type="entry name" value="C5-Methyltransferase"/>
</dbReference>
<keyword evidence="3 5" id="KW-0808">Transferase</keyword>
<evidence type="ECO:0000256" key="1">
    <source>
        <dbReference type="ARBA" id="ARBA00011975"/>
    </source>
</evidence>
<dbReference type="PRINTS" id="PR00105">
    <property type="entry name" value="C5METTRFRASE"/>
</dbReference>
<dbReference type="Proteomes" id="UP000184357">
    <property type="component" value="Unassembled WGS sequence"/>
</dbReference>
<evidence type="ECO:0000256" key="4">
    <source>
        <dbReference type="ARBA" id="ARBA00022691"/>
    </source>
</evidence>
<dbReference type="PROSITE" id="PS51679">
    <property type="entry name" value="SAM_MT_C5"/>
    <property type="match status" value="1"/>
</dbReference>
<proteinExistence type="predicted"/>
<dbReference type="GO" id="GO:0003677">
    <property type="term" value="F:DNA binding"/>
    <property type="evidence" value="ECO:0007669"/>
    <property type="project" value="TreeGrafter"/>
</dbReference>
<organism evidence="5 6">
    <name type="scientific">Halobaculum gomorrense</name>
    <dbReference type="NCBI Taxonomy" id="43928"/>
    <lineage>
        <taxon>Archaea</taxon>
        <taxon>Methanobacteriati</taxon>
        <taxon>Methanobacteriota</taxon>
        <taxon>Stenosarchaea group</taxon>
        <taxon>Halobacteria</taxon>
        <taxon>Halobacteriales</taxon>
        <taxon>Haloferacaceae</taxon>
        <taxon>Halobaculum</taxon>
    </lineage>
</organism>
<dbReference type="RefSeq" id="WP_073311253.1">
    <property type="nucleotide sequence ID" value="NZ_FQWV01000012.1"/>
</dbReference>
<evidence type="ECO:0000313" key="5">
    <source>
        <dbReference type="EMBL" id="SHH66002.1"/>
    </source>
</evidence>
<keyword evidence="4" id="KW-0949">S-adenosyl-L-methionine</keyword>
<dbReference type="SUPFAM" id="SSF53335">
    <property type="entry name" value="S-adenosyl-L-methionine-dependent methyltransferases"/>
    <property type="match status" value="1"/>
</dbReference>
<evidence type="ECO:0000256" key="3">
    <source>
        <dbReference type="ARBA" id="ARBA00022679"/>
    </source>
</evidence>
<dbReference type="InterPro" id="IPR029063">
    <property type="entry name" value="SAM-dependent_MTases_sf"/>
</dbReference>
<dbReference type="AlphaFoldDB" id="A0A1M5USI2"/>
<dbReference type="Gene3D" id="3.90.120.10">
    <property type="entry name" value="DNA Methylase, subunit A, domain 2"/>
    <property type="match status" value="1"/>
</dbReference>
<dbReference type="GO" id="GO:0044027">
    <property type="term" value="P:negative regulation of gene expression via chromosomal CpG island methylation"/>
    <property type="evidence" value="ECO:0007669"/>
    <property type="project" value="TreeGrafter"/>
</dbReference>
<dbReference type="Pfam" id="PF00145">
    <property type="entry name" value="DNA_methylase"/>
    <property type="match status" value="2"/>
</dbReference>
<evidence type="ECO:0000313" key="6">
    <source>
        <dbReference type="Proteomes" id="UP000184357"/>
    </source>
</evidence>
<dbReference type="GO" id="GO:0003886">
    <property type="term" value="F:DNA (cytosine-5-)-methyltransferase activity"/>
    <property type="evidence" value="ECO:0007669"/>
    <property type="project" value="UniProtKB-EC"/>
</dbReference>
<sequence length="492" mass="53972">MSADEHLTAIDLFCGAGGFSHGLALECEHLGYDIRLIAVNHDDDAIATHRLNHPWAEHHNANVEDLHIPAVVGDDDVDLLVAGPECTHFSRARGTKPVSDQRRASPWHVVDWVQKTRPDTVLIENVPELRSWGPIDDDGQPTRNGETFDAWIDVIHSLGYSVDHEVLNAADYGDATSRRRLFVVARRDGRATHPAPTHAEVPDEDREPWRSAAEVIDWSDRGSSIWTRSRPLSNNTMQRIAQGLRDHCGEELDAYADVVAGLEPADIERLQEDVVPAAELEDALDERAEPFLVSTTVSTAADTGTRMIMGQQSNARALDADSEPVPTVATRGAVHFIEAQPFIKPRNLPRGDLYTNATYEATDRPLHTVTARNHDGHLVSPFLVEYYGNSDTAAVDDPLPTVTTNDRHALCVPDCSPLGLGLRYRMLQPRELAAAQGFPDDYEFTGETKASRTAQIGNAVPVNLARALVNEALTSTVPSLTSYGPEEVPADD</sequence>
<dbReference type="GO" id="GO:0032259">
    <property type="term" value="P:methylation"/>
    <property type="evidence" value="ECO:0007669"/>
    <property type="project" value="UniProtKB-KW"/>
</dbReference>
<accession>A0A1M5USI2</accession>
<name>A0A1M5USI2_9EURY</name>
<evidence type="ECO:0000256" key="2">
    <source>
        <dbReference type="ARBA" id="ARBA00022603"/>
    </source>
</evidence>
<dbReference type="EMBL" id="FQWV01000012">
    <property type="protein sequence ID" value="SHH66002.1"/>
    <property type="molecule type" value="Genomic_DNA"/>
</dbReference>
<dbReference type="OrthoDB" id="5033at2157"/>
<dbReference type="InterPro" id="IPR001525">
    <property type="entry name" value="C5_MeTfrase"/>
</dbReference>
<keyword evidence="6" id="KW-1185">Reference proteome</keyword>
<dbReference type="PANTHER" id="PTHR10629:SF52">
    <property type="entry name" value="DNA (CYTOSINE-5)-METHYLTRANSFERASE 1"/>
    <property type="match status" value="1"/>
</dbReference>
<reference evidence="5 6" key="1">
    <citation type="submission" date="2016-11" db="EMBL/GenBank/DDBJ databases">
        <authorList>
            <person name="Jaros S."/>
            <person name="Januszkiewicz K."/>
            <person name="Wedrychowicz H."/>
        </authorList>
    </citation>
    <scope>NUCLEOTIDE SEQUENCE [LARGE SCALE GENOMIC DNA]</scope>
    <source>
        <strain evidence="5 6">DSM 9297</strain>
    </source>
</reference>
<protein>
    <recommendedName>
        <fullName evidence="1">DNA (cytosine-5-)-methyltransferase</fullName>
        <ecNumber evidence="1">2.1.1.37</ecNumber>
    </recommendedName>
</protein>
<dbReference type="Gene3D" id="3.40.50.150">
    <property type="entry name" value="Vaccinia Virus protein VP39"/>
    <property type="match status" value="1"/>
</dbReference>
<dbReference type="EC" id="2.1.1.37" evidence="1"/>
<dbReference type="PANTHER" id="PTHR10629">
    <property type="entry name" value="CYTOSINE-SPECIFIC METHYLTRANSFERASE"/>
    <property type="match status" value="1"/>
</dbReference>
<dbReference type="STRING" id="43928.SAMN05443636_3121"/>
<keyword evidence="2 5" id="KW-0489">Methyltransferase</keyword>